<feature type="domain" description="Retrotransposon gag" evidence="2">
    <location>
        <begin position="2"/>
        <end position="85"/>
    </location>
</feature>
<sequence length="212" mass="25050">MLTGKTQEWFTNLPCGSIESFGQLVQNFAFHFASKKKAKRSATYLFTIKKDKSLKGFMGRFNNETLEVQDLRIDMMVNILIHGLKQGPFASALARDPPVDVEQLMCIAQIDEEEMNAIKDNEWAHGDRDRERDRSRDRRYRSEKDRETGLYQPKFHRYTPINTTRARAMMMVEKEKVLMWPRKTRDTPAKRYSNKYCRFHKDKGMIRRNVTS</sequence>
<gene>
    <name evidence="3" type="ORF">Sradi_5278100</name>
</gene>
<dbReference type="PANTHER" id="PTHR33223:SF10">
    <property type="entry name" value="AMINOTRANSFERASE-LIKE PLANT MOBILE DOMAIN-CONTAINING PROTEIN"/>
    <property type="match status" value="1"/>
</dbReference>
<reference evidence="3" key="2">
    <citation type="journal article" date="2024" name="Plant">
        <title>Genomic evolution and insights into agronomic trait innovations of Sesamum species.</title>
        <authorList>
            <person name="Miao H."/>
            <person name="Wang L."/>
            <person name="Qu L."/>
            <person name="Liu H."/>
            <person name="Sun Y."/>
            <person name="Le M."/>
            <person name="Wang Q."/>
            <person name="Wei S."/>
            <person name="Zheng Y."/>
            <person name="Lin W."/>
            <person name="Duan Y."/>
            <person name="Cao H."/>
            <person name="Xiong S."/>
            <person name="Wang X."/>
            <person name="Wei L."/>
            <person name="Li C."/>
            <person name="Ma Q."/>
            <person name="Ju M."/>
            <person name="Zhao R."/>
            <person name="Li G."/>
            <person name="Mu C."/>
            <person name="Tian Q."/>
            <person name="Mei H."/>
            <person name="Zhang T."/>
            <person name="Gao T."/>
            <person name="Zhang H."/>
        </authorList>
    </citation>
    <scope>NUCLEOTIDE SEQUENCE</scope>
    <source>
        <strain evidence="3">G02</strain>
    </source>
</reference>
<dbReference type="EMBL" id="JACGWJ010000024">
    <property type="protein sequence ID" value="KAL0320166.1"/>
    <property type="molecule type" value="Genomic_DNA"/>
</dbReference>
<protein>
    <recommendedName>
        <fullName evidence="2">Retrotransposon gag domain-containing protein</fullName>
    </recommendedName>
</protein>
<comment type="caution">
    <text evidence="3">The sequence shown here is derived from an EMBL/GenBank/DDBJ whole genome shotgun (WGS) entry which is preliminary data.</text>
</comment>
<name>A0AAW2LPS0_SESRA</name>
<organism evidence="3">
    <name type="scientific">Sesamum radiatum</name>
    <name type="common">Black benniseed</name>
    <dbReference type="NCBI Taxonomy" id="300843"/>
    <lineage>
        <taxon>Eukaryota</taxon>
        <taxon>Viridiplantae</taxon>
        <taxon>Streptophyta</taxon>
        <taxon>Embryophyta</taxon>
        <taxon>Tracheophyta</taxon>
        <taxon>Spermatophyta</taxon>
        <taxon>Magnoliopsida</taxon>
        <taxon>eudicotyledons</taxon>
        <taxon>Gunneridae</taxon>
        <taxon>Pentapetalae</taxon>
        <taxon>asterids</taxon>
        <taxon>lamiids</taxon>
        <taxon>Lamiales</taxon>
        <taxon>Pedaliaceae</taxon>
        <taxon>Sesamum</taxon>
    </lineage>
</organism>
<evidence type="ECO:0000256" key="1">
    <source>
        <dbReference type="SAM" id="MobiDB-lite"/>
    </source>
</evidence>
<accession>A0AAW2LPS0</accession>
<proteinExistence type="predicted"/>
<feature type="region of interest" description="Disordered" evidence="1">
    <location>
        <begin position="118"/>
        <end position="146"/>
    </location>
</feature>
<evidence type="ECO:0000259" key="2">
    <source>
        <dbReference type="Pfam" id="PF03732"/>
    </source>
</evidence>
<evidence type="ECO:0000313" key="3">
    <source>
        <dbReference type="EMBL" id="KAL0320166.1"/>
    </source>
</evidence>
<reference evidence="3" key="1">
    <citation type="submission" date="2020-06" db="EMBL/GenBank/DDBJ databases">
        <authorList>
            <person name="Li T."/>
            <person name="Hu X."/>
            <person name="Zhang T."/>
            <person name="Song X."/>
            <person name="Zhang H."/>
            <person name="Dai N."/>
            <person name="Sheng W."/>
            <person name="Hou X."/>
            <person name="Wei L."/>
        </authorList>
    </citation>
    <scope>NUCLEOTIDE SEQUENCE</scope>
    <source>
        <strain evidence="3">G02</strain>
        <tissue evidence="3">Leaf</tissue>
    </source>
</reference>
<dbReference type="AlphaFoldDB" id="A0AAW2LPS0"/>
<dbReference type="InterPro" id="IPR005162">
    <property type="entry name" value="Retrotrans_gag_dom"/>
</dbReference>
<dbReference type="PANTHER" id="PTHR33223">
    <property type="entry name" value="CCHC-TYPE DOMAIN-CONTAINING PROTEIN"/>
    <property type="match status" value="1"/>
</dbReference>
<dbReference type="Pfam" id="PF03732">
    <property type="entry name" value="Retrotrans_gag"/>
    <property type="match status" value="1"/>
</dbReference>